<dbReference type="InterPro" id="IPR002888">
    <property type="entry name" value="2Fe-2S-bd"/>
</dbReference>
<dbReference type="InterPro" id="IPR006058">
    <property type="entry name" value="2Fe2S_fd_BS"/>
</dbReference>
<dbReference type="PROSITE" id="PS00197">
    <property type="entry name" value="2FE2S_FER_1"/>
    <property type="match status" value="1"/>
</dbReference>
<feature type="domain" description="2Fe-2S ferredoxin-type" evidence="7">
    <location>
        <begin position="3"/>
        <end position="79"/>
    </location>
</feature>
<reference evidence="8 9" key="1">
    <citation type="journal article" date="2015" name="Biotechnol. Bioeng.">
        <title>Genome sequence and phenotypic characterization of Caulobacter segnis.</title>
        <authorList>
            <person name="Patel S."/>
            <person name="Fletcher B."/>
            <person name="Scott D.C."/>
            <person name="Ely B."/>
        </authorList>
    </citation>
    <scope>NUCLEOTIDE SEQUENCE [LARGE SCALE GENOMIC DNA]</scope>
    <source>
        <strain evidence="8 9">ERI-2</strain>
    </source>
</reference>
<proteinExistence type="predicted"/>
<dbReference type="PATRIC" id="fig|1538.10.peg.763"/>
<keyword evidence="1" id="KW-0001">2Fe-2S</keyword>
<evidence type="ECO:0000313" key="9">
    <source>
        <dbReference type="Proteomes" id="UP000077407"/>
    </source>
</evidence>
<accession>A0A162NDN1</accession>
<dbReference type="Proteomes" id="UP000077407">
    <property type="component" value="Unassembled WGS sequence"/>
</dbReference>
<evidence type="ECO:0000313" key="8">
    <source>
        <dbReference type="EMBL" id="OAA92189.1"/>
    </source>
</evidence>
<dbReference type="Pfam" id="PF00111">
    <property type="entry name" value="Fer2"/>
    <property type="match status" value="1"/>
</dbReference>
<dbReference type="GO" id="GO:0046872">
    <property type="term" value="F:metal ion binding"/>
    <property type="evidence" value="ECO:0007669"/>
    <property type="project" value="UniProtKB-KW"/>
</dbReference>
<dbReference type="OrthoDB" id="9796880at2"/>
<evidence type="ECO:0000259" key="7">
    <source>
        <dbReference type="PROSITE" id="PS51085"/>
    </source>
</evidence>
<dbReference type="AlphaFoldDB" id="A0A162NDN1"/>
<dbReference type="RefSeq" id="WP_063553919.1">
    <property type="nucleotide sequence ID" value="NZ_LITT01000002.1"/>
</dbReference>
<dbReference type="PROSITE" id="PS51085">
    <property type="entry name" value="2FE2S_FER_2"/>
    <property type="match status" value="1"/>
</dbReference>
<keyword evidence="3 8" id="KW-0560">Oxidoreductase</keyword>
<dbReference type="SUPFAM" id="SSF54292">
    <property type="entry name" value="2Fe-2S ferredoxin-like"/>
    <property type="match status" value="1"/>
</dbReference>
<comment type="pathway">
    <text evidence="6">Alkaloid degradation; nicotine degradation.</text>
</comment>
<evidence type="ECO:0000256" key="2">
    <source>
        <dbReference type="ARBA" id="ARBA00022723"/>
    </source>
</evidence>
<evidence type="ECO:0000256" key="6">
    <source>
        <dbReference type="ARBA" id="ARBA00060707"/>
    </source>
</evidence>
<sequence>MLLLIELIVNGKKYKLDINPRKRLLDIIREDLQLTGTKEGCSEGECGACTVIMNNKAVNSCMIMAVQARGKEIITVEGLEKNGELSELQKAFINKGAVQCGFCTSGMLMSCKALLMKNQNPTEEEIKRAIEGNLCRCTGYNKIVEAVLEASVMLQKEV</sequence>
<dbReference type="InterPro" id="IPR036010">
    <property type="entry name" value="2Fe-2S_ferredoxin-like_sf"/>
</dbReference>
<gene>
    <name evidence="8" type="primary">ndhS_1</name>
    <name evidence="8" type="ORF">WY13_00278</name>
</gene>
<evidence type="ECO:0000256" key="1">
    <source>
        <dbReference type="ARBA" id="ARBA00022714"/>
    </source>
</evidence>
<evidence type="ECO:0000256" key="3">
    <source>
        <dbReference type="ARBA" id="ARBA00023002"/>
    </source>
</evidence>
<dbReference type="GO" id="GO:0050138">
    <property type="term" value="F:nicotinate dehydrogenase activity"/>
    <property type="evidence" value="ECO:0007669"/>
    <property type="project" value="UniProtKB-EC"/>
</dbReference>
<dbReference type="SUPFAM" id="SSF47741">
    <property type="entry name" value="CO dehydrogenase ISP C-domain like"/>
    <property type="match status" value="1"/>
</dbReference>
<dbReference type="PANTHER" id="PTHR44379">
    <property type="entry name" value="OXIDOREDUCTASE WITH IRON-SULFUR SUBUNIT"/>
    <property type="match status" value="1"/>
</dbReference>
<dbReference type="EC" id="1.17.1.5" evidence="8"/>
<dbReference type="InterPro" id="IPR051452">
    <property type="entry name" value="Diverse_Oxidoreductases"/>
</dbReference>
<dbReference type="InterPro" id="IPR012675">
    <property type="entry name" value="Beta-grasp_dom_sf"/>
</dbReference>
<dbReference type="CDD" id="cd00207">
    <property type="entry name" value="fer2"/>
    <property type="match status" value="1"/>
</dbReference>
<dbReference type="Gene3D" id="1.10.150.120">
    <property type="entry name" value="[2Fe-2S]-binding domain"/>
    <property type="match status" value="1"/>
</dbReference>
<dbReference type="FunFam" id="1.10.150.120:FF:000003">
    <property type="entry name" value="Carbon monoxide dehydrogenase, small subunit"/>
    <property type="match status" value="1"/>
</dbReference>
<organism evidence="8 9">
    <name type="scientific">Clostridium ljungdahlii</name>
    <dbReference type="NCBI Taxonomy" id="1538"/>
    <lineage>
        <taxon>Bacteria</taxon>
        <taxon>Bacillati</taxon>
        <taxon>Bacillota</taxon>
        <taxon>Clostridia</taxon>
        <taxon>Eubacteriales</taxon>
        <taxon>Clostridiaceae</taxon>
        <taxon>Clostridium</taxon>
    </lineage>
</organism>
<dbReference type="Pfam" id="PF01799">
    <property type="entry name" value="Fer2_2"/>
    <property type="match status" value="1"/>
</dbReference>
<protein>
    <submittedName>
        <fullName evidence="8">Nicotinate dehydrogenase small FeS subunit</fullName>
        <ecNumber evidence="8">1.17.1.5</ecNumber>
    </submittedName>
</protein>
<keyword evidence="2" id="KW-0479">Metal-binding</keyword>
<evidence type="ECO:0000256" key="5">
    <source>
        <dbReference type="ARBA" id="ARBA00023014"/>
    </source>
</evidence>
<comment type="caution">
    <text evidence="8">The sequence shown here is derived from an EMBL/GenBank/DDBJ whole genome shotgun (WGS) entry which is preliminary data.</text>
</comment>
<keyword evidence="5" id="KW-0411">Iron-sulfur</keyword>
<name>A0A162NDN1_9CLOT</name>
<dbReference type="InterPro" id="IPR036884">
    <property type="entry name" value="2Fe-2S-bd_dom_sf"/>
</dbReference>
<dbReference type="GO" id="GO:0051537">
    <property type="term" value="F:2 iron, 2 sulfur cluster binding"/>
    <property type="evidence" value="ECO:0007669"/>
    <property type="project" value="UniProtKB-KW"/>
</dbReference>
<dbReference type="FunFam" id="3.10.20.30:FF:000020">
    <property type="entry name" value="Xanthine dehydrogenase iron-sulfur subunit"/>
    <property type="match status" value="1"/>
</dbReference>
<dbReference type="Gene3D" id="3.10.20.30">
    <property type="match status" value="1"/>
</dbReference>
<dbReference type="PANTHER" id="PTHR44379:SF8">
    <property type="entry name" value="XANTHINE DEHYDROGENASE IRON-SULFUR-BINDING SUBUNIT XDHC-RELATED"/>
    <property type="match status" value="1"/>
</dbReference>
<evidence type="ECO:0000256" key="4">
    <source>
        <dbReference type="ARBA" id="ARBA00023004"/>
    </source>
</evidence>
<dbReference type="EMBL" id="LITT01000002">
    <property type="protein sequence ID" value="OAA92189.1"/>
    <property type="molecule type" value="Genomic_DNA"/>
</dbReference>
<keyword evidence="4" id="KW-0408">Iron</keyword>
<dbReference type="InterPro" id="IPR001041">
    <property type="entry name" value="2Fe-2S_ferredoxin-type"/>
</dbReference>